<evidence type="ECO:0000256" key="1">
    <source>
        <dbReference type="SAM" id="MobiDB-lite"/>
    </source>
</evidence>
<comment type="caution">
    <text evidence="2">The sequence shown here is derived from an EMBL/GenBank/DDBJ whole genome shotgun (WGS) entry which is preliminary data.</text>
</comment>
<dbReference type="Proteomes" id="UP001295423">
    <property type="component" value="Unassembled WGS sequence"/>
</dbReference>
<evidence type="ECO:0000313" key="2">
    <source>
        <dbReference type="EMBL" id="CAJ1943641.1"/>
    </source>
</evidence>
<dbReference type="EMBL" id="CAKOGP040001113">
    <property type="protein sequence ID" value="CAJ1943641.1"/>
    <property type="molecule type" value="Genomic_DNA"/>
</dbReference>
<feature type="compositionally biased region" description="Acidic residues" evidence="1">
    <location>
        <begin position="209"/>
        <end position="223"/>
    </location>
</feature>
<feature type="region of interest" description="Disordered" evidence="1">
    <location>
        <begin position="712"/>
        <end position="733"/>
    </location>
</feature>
<feature type="region of interest" description="Disordered" evidence="1">
    <location>
        <begin position="236"/>
        <end position="258"/>
    </location>
</feature>
<sequence>MNLRTITTSAADVALALELIMPFGHGNRIPAQYIVDRSREIESETQLPVQSQLKVPPPIKGISDHNDDIVNEEIVVQLPVETTPMVVEETLIDDAPDDETDTNEVCTEAKQDLIEAEESPISNSDKSSFTTEEITPMAVEETPVVAVVEDASPDETDTSAASTETTQDLSDTEDSRSSVSINHKALSIESSDEPKTSTTVHADVRHTEDEVETQSAADEDDISIAESLDFTISVSMTDDEDDGSVEESGSDHLNTVQEDSVSIEVIPKMSVTENRKETGEVEQSEDKYAKSLIVNDSGTSLDEDTRSVSPSRVKPHIIDIPVEDGEEEYFQSTTSRDSFLIKLSLLGALNDVIYDDFVEQVCEYKALVMTLVKRYEVGLLREVEKPETKYFLKEYKAPVPKTVHQESEKQEWYRPEAKSVSLQQRKQMLQLEPLQLPDFSYMDELVKQSKAQIRASANAAKREIVQEDKTEEIADDVVISIVEEYEPIEPELGQLSFEMRDEDLEVREDAESREVEEIIDLDVESRNVEEVIDLVEPEMLEGPDHQNNVEPAVLEKFGQQNYTEPAVLEESQQQNVDEQNVDEPTTIEGSVQQTPKFRAVIEIVDDIENDSSTQEHLVSDPLPEKEIPSASSEENRENGEVRESARGPTLRSSAFTAFTVPKPEVTRRTGNRRPFASTTTMATIRAEVEAKYSKMARPTAPFDRNTLYFQSTTTPTRSSMPARSMPSTSPKPVTVTGAYKAPVVRVATAYAAMRRHQRVMPEWEMPEIINLVDVPEPMTE</sequence>
<proteinExistence type="predicted"/>
<gene>
    <name evidence="2" type="ORF">CYCCA115_LOCUS8543</name>
</gene>
<accession>A0AAD2FJ85</accession>
<feature type="compositionally biased region" description="Basic and acidic residues" evidence="1">
    <location>
        <begin position="622"/>
        <end position="645"/>
    </location>
</feature>
<feature type="compositionally biased region" description="Polar residues" evidence="1">
    <location>
        <begin position="712"/>
        <end position="731"/>
    </location>
</feature>
<feature type="region of interest" description="Disordered" evidence="1">
    <location>
        <begin position="569"/>
        <end position="593"/>
    </location>
</feature>
<feature type="region of interest" description="Disordered" evidence="1">
    <location>
        <begin position="113"/>
        <end position="224"/>
    </location>
</feature>
<reference evidence="2" key="1">
    <citation type="submission" date="2023-08" db="EMBL/GenBank/DDBJ databases">
        <authorList>
            <person name="Audoor S."/>
            <person name="Bilcke G."/>
        </authorList>
    </citation>
    <scope>NUCLEOTIDE SEQUENCE</scope>
</reference>
<keyword evidence="3" id="KW-1185">Reference proteome</keyword>
<organism evidence="2 3">
    <name type="scientific">Cylindrotheca closterium</name>
    <dbReference type="NCBI Taxonomy" id="2856"/>
    <lineage>
        <taxon>Eukaryota</taxon>
        <taxon>Sar</taxon>
        <taxon>Stramenopiles</taxon>
        <taxon>Ochrophyta</taxon>
        <taxon>Bacillariophyta</taxon>
        <taxon>Bacillariophyceae</taxon>
        <taxon>Bacillariophycidae</taxon>
        <taxon>Bacillariales</taxon>
        <taxon>Bacillariaceae</taxon>
        <taxon>Cylindrotheca</taxon>
    </lineage>
</organism>
<dbReference type="AlphaFoldDB" id="A0AAD2FJ85"/>
<name>A0AAD2FJ85_9STRA</name>
<feature type="compositionally biased region" description="Polar residues" evidence="1">
    <location>
        <begin position="120"/>
        <end position="133"/>
    </location>
</feature>
<feature type="compositionally biased region" description="Low complexity" evidence="1">
    <location>
        <begin position="138"/>
        <end position="150"/>
    </location>
</feature>
<protein>
    <submittedName>
        <fullName evidence="2">Uncharacterized protein</fullName>
    </submittedName>
</protein>
<feature type="region of interest" description="Disordered" evidence="1">
    <location>
        <begin position="608"/>
        <end position="649"/>
    </location>
</feature>
<evidence type="ECO:0000313" key="3">
    <source>
        <dbReference type="Proteomes" id="UP001295423"/>
    </source>
</evidence>